<dbReference type="SMART" id="SM00666">
    <property type="entry name" value="PB1"/>
    <property type="match status" value="1"/>
</dbReference>
<dbReference type="SMART" id="SM00220">
    <property type="entry name" value="S_TKc"/>
    <property type="match status" value="1"/>
</dbReference>
<dbReference type="InterPro" id="IPR011990">
    <property type="entry name" value="TPR-like_helical_dom_sf"/>
</dbReference>
<evidence type="ECO:0000256" key="2">
    <source>
        <dbReference type="ARBA" id="ARBA00022553"/>
    </source>
</evidence>
<dbReference type="PROSITE" id="PS00108">
    <property type="entry name" value="PROTEIN_KINASE_ST"/>
    <property type="match status" value="1"/>
</dbReference>
<dbReference type="PANTHER" id="PTHR24351">
    <property type="entry name" value="RIBOSOMAL PROTEIN S6 KINASE"/>
    <property type="match status" value="1"/>
</dbReference>
<dbReference type="CDD" id="cd05123">
    <property type="entry name" value="STKc_AGC"/>
    <property type="match status" value="1"/>
</dbReference>
<keyword evidence="6" id="KW-0067">ATP-binding</keyword>
<dbReference type="InterPro" id="IPR017892">
    <property type="entry name" value="Pkinase_C"/>
</dbReference>
<dbReference type="AlphaFoldDB" id="A0A9P7BNW0"/>
<evidence type="ECO:0000256" key="6">
    <source>
        <dbReference type="ARBA" id="ARBA00022840"/>
    </source>
</evidence>
<sequence length="919" mass="105231">MLSRNKQQNQITVIESSFTIQQNVSSVFRIIIQSPESKVSLVRFPFDFIEFHQKISFYYPKCKLSFPSLRHCREKRLLKLFYRKTNAEKIKKYLERCFQHSVISHSSLLRDFTRVQRDEDVLLSTQPTYMTLIPAAHPKPACDKPVPDTTRSSQATIDDFNLIRVLGKGCIGKVLLVRSKRDHRLYALKAIQKQWVLRQKELIHTRAERDILVCLRNQPFLVQLHQVFQTSSSLFLLLDYHSGGDLATQLSLTTTFTPTRTRFYAAEIVQGLSALHGHGIIYRDLKPENVLIGRDGHIVLTDFGLSKRFKEDETPLTHTFCGTAEYLAPEILLGEAYGFVVDFWSLGTLIYEMLSGITPFWAETHINMYRRVIKDRLKFPSSFDRSTCDFLSGLLEKEASERLGWNGIQEIQSHPYFESIDWTLAANRQLTPPYVPVIKDEVDVSHFDEIFTNMPVRISQSSDVQQDPFDSFDFDLSSSSLVDPQKVQNAGGSCCDRNRQGPSMQVCEMYEPTRTPTASTHNSTENEMSFRFEIEQWEAACNAYDNQEYEASLKTFIIASYTKAIELDPYMAVARFQRGVSYFIKEDMESARANFDSTYEQLRGNNIINYQQLGLSFRLYACEVLFNRGICQLFMGKMDAGLTDLYYAQKASMTAEHAIIDQAVRDRGKGYSVFSIPPGVLFRPPENKLRQLQGGMFAAAVDQLPPVKKTPAVMTRNNSILLKQQPDKKYAIKSSSPTHRFFSRSSPTTEDSVSVSSSSRYTQSADSGFESSYSTSPPKSKLAYEVKEEDEGYGDFDKELEEVYGSLNTLSVDSNWASQEDIIQPSPPTNGKLKIKVHYKDTRILLVSSQIRFEELVLRIQEKFNISNSILLQYKDEENELVLLIDNDDLQIARQVVAKKMNTTRNDLEKLELWCVDNH</sequence>
<dbReference type="SUPFAM" id="SSF48452">
    <property type="entry name" value="TPR-like"/>
    <property type="match status" value="1"/>
</dbReference>
<feature type="region of interest" description="Disordered" evidence="7">
    <location>
        <begin position="726"/>
        <end position="788"/>
    </location>
</feature>
<dbReference type="PROSITE" id="PS51745">
    <property type="entry name" value="PB1"/>
    <property type="match status" value="1"/>
</dbReference>
<dbReference type="CDD" id="cd06093">
    <property type="entry name" value="PX_domain"/>
    <property type="match status" value="1"/>
</dbReference>
<dbReference type="CDD" id="cd05992">
    <property type="entry name" value="PB1"/>
    <property type="match status" value="1"/>
</dbReference>
<gene>
    <name evidence="11" type="ORF">G6F64_009931</name>
</gene>
<evidence type="ECO:0000313" key="12">
    <source>
        <dbReference type="Proteomes" id="UP000716291"/>
    </source>
</evidence>
<dbReference type="Pfam" id="PF00564">
    <property type="entry name" value="PB1"/>
    <property type="match status" value="1"/>
</dbReference>
<keyword evidence="4" id="KW-0547">Nucleotide-binding</keyword>
<keyword evidence="2" id="KW-0597">Phosphoprotein</keyword>
<evidence type="ECO:0000256" key="4">
    <source>
        <dbReference type="ARBA" id="ARBA00022741"/>
    </source>
</evidence>
<keyword evidence="1" id="KW-0723">Serine/threonine-protein kinase</keyword>
<keyword evidence="5" id="KW-0418">Kinase</keyword>
<dbReference type="GO" id="GO:0004674">
    <property type="term" value="F:protein serine/threonine kinase activity"/>
    <property type="evidence" value="ECO:0007669"/>
    <property type="project" value="UniProtKB-KW"/>
</dbReference>
<keyword evidence="12" id="KW-1185">Reference proteome</keyword>
<reference evidence="11" key="1">
    <citation type="journal article" date="2020" name="Microb. Genom.">
        <title>Genetic diversity of clinical and environmental Mucorales isolates obtained from an investigation of mucormycosis cases among solid organ transplant recipients.</title>
        <authorList>
            <person name="Nguyen M.H."/>
            <person name="Kaul D."/>
            <person name="Muto C."/>
            <person name="Cheng S.J."/>
            <person name="Richter R.A."/>
            <person name="Bruno V.M."/>
            <person name="Liu G."/>
            <person name="Beyhan S."/>
            <person name="Sundermann A.J."/>
            <person name="Mounaud S."/>
            <person name="Pasculle A.W."/>
            <person name="Nierman W.C."/>
            <person name="Driscoll E."/>
            <person name="Cumbie R."/>
            <person name="Clancy C.J."/>
            <person name="Dupont C.L."/>
        </authorList>
    </citation>
    <scope>NUCLEOTIDE SEQUENCE</scope>
    <source>
        <strain evidence="11">GL11</strain>
    </source>
</reference>
<dbReference type="InterPro" id="IPR000961">
    <property type="entry name" value="AGC-kinase_C"/>
</dbReference>
<dbReference type="InterPro" id="IPR000270">
    <property type="entry name" value="PB1_dom"/>
</dbReference>
<dbReference type="InterPro" id="IPR053793">
    <property type="entry name" value="PB1-like"/>
</dbReference>
<dbReference type="Pfam" id="PF00069">
    <property type="entry name" value="Pkinase"/>
    <property type="match status" value="1"/>
</dbReference>
<feature type="domain" description="PB1" evidence="10">
    <location>
        <begin position="832"/>
        <end position="918"/>
    </location>
</feature>
<dbReference type="EMBL" id="JAANQT010001920">
    <property type="protein sequence ID" value="KAG1303604.1"/>
    <property type="molecule type" value="Genomic_DNA"/>
</dbReference>
<dbReference type="Pfam" id="PF00433">
    <property type="entry name" value="Pkinase_C"/>
    <property type="match status" value="1"/>
</dbReference>
<dbReference type="InterPro" id="IPR011009">
    <property type="entry name" value="Kinase-like_dom_sf"/>
</dbReference>
<evidence type="ECO:0008006" key="13">
    <source>
        <dbReference type="Google" id="ProtNLM"/>
    </source>
</evidence>
<dbReference type="FunFam" id="1.10.510.10:FF:000008">
    <property type="entry name" value="Non-specific serine/threonine protein kinase"/>
    <property type="match status" value="1"/>
</dbReference>
<dbReference type="Gene3D" id="1.10.510.10">
    <property type="entry name" value="Transferase(Phosphotransferase) domain 1"/>
    <property type="match status" value="1"/>
</dbReference>
<dbReference type="GO" id="GO:0005524">
    <property type="term" value="F:ATP binding"/>
    <property type="evidence" value="ECO:0007669"/>
    <property type="project" value="UniProtKB-KW"/>
</dbReference>
<dbReference type="InterPro" id="IPR045270">
    <property type="entry name" value="STKc_AGC"/>
</dbReference>
<dbReference type="Gene3D" id="3.30.200.20">
    <property type="entry name" value="Phosphorylase Kinase, domain 1"/>
    <property type="match status" value="1"/>
</dbReference>
<comment type="caution">
    <text evidence="11">The sequence shown here is derived from an EMBL/GenBank/DDBJ whole genome shotgun (WGS) entry which is preliminary data.</text>
</comment>
<dbReference type="Gene3D" id="3.10.20.90">
    <property type="entry name" value="Phosphatidylinositol 3-kinase Catalytic Subunit, Chain A, domain 1"/>
    <property type="match status" value="1"/>
</dbReference>
<evidence type="ECO:0000313" key="11">
    <source>
        <dbReference type="EMBL" id="KAG1303604.1"/>
    </source>
</evidence>
<dbReference type="InterPro" id="IPR000719">
    <property type="entry name" value="Prot_kinase_dom"/>
</dbReference>
<evidence type="ECO:0000259" key="10">
    <source>
        <dbReference type="PROSITE" id="PS51745"/>
    </source>
</evidence>
<dbReference type="Gene3D" id="1.25.40.10">
    <property type="entry name" value="Tetratricopeptide repeat domain"/>
    <property type="match status" value="1"/>
</dbReference>
<dbReference type="SMART" id="SM00133">
    <property type="entry name" value="S_TK_X"/>
    <property type="match status" value="1"/>
</dbReference>
<evidence type="ECO:0000259" key="8">
    <source>
        <dbReference type="PROSITE" id="PS50011"/>
    </source>
</evidence>
<dbReference type="PROSITE" id="PS50011">
    <property type="entry name" value="PROTEIN_KINASE_DOM"/>
    <property type="match status" value="1"/>
</dbReference>
<evidence type="ECO:0000256" key="1">
    <source>
        <dbReference type="ARBA" id="ARBA00022527"/>
    </source>
</evidence>
<dbReference type="Proteomes" id="UP000716291">
    <property type="component" value="Unassembled WGS sequence"/>
</dbReference>
<feature type="domain" description="Protein kinase" evidence="8">
    <location>
        <begin position="160"/>
        <end position="417"/>
    </location>
</feature>
<proteinExistence type="predicted"/>
<dbReference type="PROSITE" id="PS51285">
    <property type="entry name" value="AGC_KINASE_CTER"/>
    <property type="match status" value="1"/>
</dbReference>
<dbReference type="SUPFAM" id="SSF56112">
    <property type="entry name" value="Protein kinase-like (PK-like)"/>
    <property type="match status" value="1"/>
</dbReference>
<evidence type="ECO:0000259" key="9">
    <source>
        <dbReference type="PROSITE" id="PS51285"/>
    </source>
</evidence>
<name>A0A9P7BNW0_RHIOR</name>
<feature type="compositionally biased region" description="Polar residues" evidence="7">
    <location>
        <begin position="733"/>
        <end position="751"/>
    </location>
</feature>
<feature type="domain" description="AGC-kinase C-terminal" evidence="9">
    <location>
        <begin position="418"/>
        <end position="484"/>
    </location>
</feature>
<accession>A0A9P7BNW0</accession>
<dbReference type="SUPFAM" id="SSF54277">
    <property type="entry name" value="CAD &amp; PB1 domains"/>
    <property type="match status" value="1"/>
</dbReference>
<evidence type="ECO:0000256" key="5">
    <source>
        <dbReference type="ARBA" id="ARBA00022777"/>
    </source>
</evidence>
<organism evidence="11 12">
    <name type="scientific">Rhizopus oryzae</name>
    <name type="common">Mucormycosis agent</name>
    <name type="synonym">Rhizopus arrhizus var. delemar</name>
    <dbReference type="NCBI Taxonomy" id="64495"/>
    <lineage>
        <taxon>Eukaryota</taxon>
        <taxon>Fungi</taxon>
        <taxon>Fungi incertae sedis</taxon>
        <taxon>Mucoromycota</taxon>
        <taxon>Mucoromycotina</taxon>
        <taxon>Mucoromycetes</taxon>
        <taxon>Mucorales</taxon>
        <taxon>Mucorineae</taxon>
        <taxon>Rhizopodaceae</taxon>
        <taxon>Rhizopus</taxon>
    </lineage>
</organism>
<evidence type="ECO:0000256" key="7">
    <source>
        <dbReference type="SAM" id="MobiDB-lite"/>
    </source>
</evidence>
<protein>
    <recommendedName>
        <fullName evidence="13">Non-specific serine/threonine protein kinase</fullName>
    </recommendedName>
</protein>
<feature type="compositionally biased region" description="Polar residues" evidence="7">
    <location>
        <begin position="760"/>
        <end position="778"/>
    </location>
</feature>
<evidence type="ECO:0000256" key="3">
    <source>
        <dbReference type="ARBA" id="ARBA00022679"/>
    </source>
</evidence>
<keyword evidence="3" id="KW-0808">Transferase</keyword>
<dbReference type="InterPro" id="IPR008271">
    <property type="entry name" value="Ser/Thr_kinase_AS"/>
</dbReference>